<organism evidence="3 4">
    <name type="scientific">Phtheirospermum japonicum</name>
    <dbReference type="NCBI Taxonomy" id="374723"/>
    <lineage>
        <taxon>Eukaryota</taxon>
        <taxon>Viridiplantae</taxon>
        <taxon>Streptophyta</taxon>
        <taxon>Embryophyta</taxon>
        <taxon>Tracheophyta</taxon>
        <taxon>Spermatophyta</taxon>
        <taxon>Magnoliopsida</taxon>
        <taxon>eudicotyledons</taxon>
        <taxon>Gunneridae</taxon>
        <taxon>Pentapetalae</taxon>
        <taxon>asterids</taxon>
        <taxon>lamiids</taxon>
        <taxon>Lamiales</taxon>
        <taxon>Orobanchaceae</taxon>
        <taxon>Orobanchaceae incertae sedis</taxon>
        <taxon>Phtheirospermum</taxon>
    </lineage>
</organism>
<feature type="domain" description="DUF7953" evidence="2">
    <location>
        <begin position="3"/>
        <end position="113"/>
    </location>
</feature>
<sequence length="197" mass="22582">MAADVTLDSMEIFNTHEWILSKPAVYFQCKGEDKIMLPDVKAKNVLYTFKGEESWQPLTQIHDKKCKRCGVYEKDALKTDEFDEWELCPSDFTSDGKYFHFKDTEFNATFLCPDCVSLGGQDEPKTNTKPESNQLHWAIIAAITVVVSAVFIAGLVSICKYWQKRKRQQQQARFLKLFEETDDVEDELGIGPLSHAI</sequence>
<reference evidence="3" key="1">
    <citation type="submission" date="2020-07" db="EMBL/GenBank/DDBJ databases">
        <title>Ethylene signaling mediates host invasion by parasitic plants.</title>
        <authorList>
            <person name="Yoshida S."/>
        </authorList>
    </citation>
    <scope>NUCLEOTIDE SEQUENCE</scope>
    <source>
        <strain evidence="3">Okayama</strain>
    </source>
</reference>
<evidence type="ECO:0000313" key="4">
    <source>
        <dbReference type="Proteomes" id="UP000653305"/>
    </source>
</evidence>
<keyword evidence="1" id="KW-0472">Membrane</keyword>
<keyword evidence="4" id="KW-1185">Reference proteome</keyword>
<gene>
    <name evidence="3" type="ORF">PHJA_002235400</name>
</gene>
<dbReference type="Proteomes" id="UP000653305">
    <property type="component" value="Unassembled WGS sequence"/>
</dbReference>
<name>A0A830CXQ6_9LAMI</name>
<dbReference type="AlphaFoldDB" id="A0A830CXQ6"/>
<dbReference type="InterPro" id="IPR057713">
    <property type="entry name" value="DUF7953"/>
</dbReference>
<dbReference type="OrthoDB" id="2014701at2759"/>
<dbReference type="PANTHER" id="PTHR33780:SF3">
    <property type="entry name" value="EXPRESSED PROTEIN"/>
    <property type="match status" value="1"/>
</dbReference>
<dbReference type="PANTHER" id="PTHR33780">
    <property type="entry name" value="EXPRESSED PROTEIN"/>
    <property type="match status" value="1"/>
</dbReference>
<dbReference type="Pfam" id="PF25829">
    <property type="entry name" value="DUF7953"/>
    <property type="match status" value="1"/>
</dbReference>
<evidence type="ECO:0000256" key="1">
    <source>
        <dbReference type="SAM" id="Phobius"/>
    </source>
</evidence>
<proteinExistence type="predicted"/>
<evidence type="ECO:0000313" key="3">
    <source>
        <dbReference type="EMBL" id="GFQ00915.1"/>
    </source>
</evidence>
<comment type="caution">
    <text evidence="3">The sequence shown here is derived from an EMBL/GenBank/DDBJ whole genome shotgun (WGS) entry which is preliminary data.</text>
</comment>
<feature type="transmembrane region" description="Helical" evidence="1">
    <location>
        <begin position="135"/>
        <end position="159"/>
    </location>
</feature>
<dbReference type="EMBL" id="BMAC01000648">
    <property type="protein sequence ID" value="GFQ00915.1"/>
    <property type="molecule type" value="Genomic_DNA"/>
</dbReference>
<accession>A0A830CXQ6</accession>
<keyword evidence="1" id="KW-1133">Transmembrane helix</keyword>
<evidence type="ECO:0000259" key="2">
    <source>
        <dbReference type="Pfam" id="PF25829"/>
    </source>
</evidence>
<protein>
    <recommendedName>
        <fullName evidence="2">DUF7953 domain-containing protein</fullName>
    </recommendedName>
</protein>
<keyword evidence="1" id="KW-0812">Transmembrane</keyword>